<evidence type="ECO:0000256" key="1">
    <source>
        <dbReference type="ARBA" id="ARBA00002868"/>
    </source>
</evidence>
<dbReference type="InterPro" id="IPR039255">
    <property type="entry name" value="YceD_bac"/>
</dbReference>
<evidence type="ECO:0000313" key="7">
    <source>
        <dbReference type="EMBL" id="PLP98986.1"/>
    </source>
</evidence>
<evidence type="ECO:0000256" key="6">
    <source>
        <dbReference type="SAM" id="MobiDB-lite"/>
    </source>
</evidence>
<dbReference type="Proteomes" id="UP000234341">
    <property type="component" value="Unassembled WGS sequence"/>
</dbReference>
<comment type="caution">
    <text evidence="7">The sequence shown here is derived from an EMBL/GenBank/DDBJ whole genome shotgun (WGS) entry which is preliminary data.</text>
</comment>
<evidence type="ECO:0000256" key="2">
    <source>
        <dbReference type="ARBA" id="ARBA00010740"/>
    </source>
</evidence>
<gene>
    <name evidence="7" type="ORF">CYJ10_19650</name>
</gene>
<dbReference type="OrthoDB" id="5297600at2"/>
<dbReference type="RefSeq" id="WP_101683132.1">
    <property type="nucleotide sequence ID" value="NZ_PJRP01000009.1"/>
</dbReference>
<evidence type="ECO:0000256" key="5">
    <source>
        <dbReference type="ARBA" id="ARBA00031841"/>
    </source>
</evidence>
<dbReference type="GO" id="GO:0042254">
    <property type="term" value="P:ribosome biogenesis"/>
    <property type="evidence" value="ECO:0007669"/>
    <property type="project" value="UniProtKB-KW"/>
</dbReference>
<comment type="similarity">
    <text evidence="2">Belongs to the DUF177 domain family.</text>
</comment>
<dbReference type="PANTHER" id="PTHR38099">
    <property type="entry name" value="LARGE RIBOSOMAL RNA SUBUNIT ACCUMULATION PROTEIN YCED"/>
    <property type="match status" value="1"/>
</dbReference>
<dbReference type="GO" id="GO:0005829">
    <property type="term" value="C:cytosol"/>
    <property type="evidence" value="ECO:0007669"/>
    <property type="project" value="TreeGrafter"/>
</dbReference>
<dbReference type="InterPro" id="IPR003772">
    <property type="entry name" value="YceD"/>
</dbReference>
<dbReference type="Pfam" id="PF02620">
    <property type="entry name" value="YceD"/>
    <property type="match status" value="1"/>
</dbReference>
<organism evidence="7 8">
    <name type="scientific">Cupriavidus pauculus</name>
    <dbReference type="NCBI Taxonomy" id="82633"/>
    <lineage>
        <taxon>Bacteria</taxon>
        <taxon>Pseudomonadati</taxon>
        <taxon>Pseudomonadota</taxon>
        <taxon>Betaproteobacteria</taxon>
        <taxon>Burkholderiales</taxon>
        <taxon>Burkholderiaceae</taxon>
        <taxon>Cupriavidus</taxon>
    </lineage>
</organism>
<reference evidence="7 8" key="1">
    <citation type="submission" date="2017-12" db="EMBL/GenBank/DDBJ databases">
        <title>Genome sequence of the active heterotrophic nitrifier-denitrifier, Cupriavidus pauculus UM1.</title>
        <authorList>
            <person name="Putonti C."/>
            <person name="Castignetti D."/>
        </authorList>
    </citation>
    <scope>NUCLEOTIDE SEQUENCE [LARGE SCALE GENOMIC DNA]</scope>
    <source>
        <strain evidence="7 8">UM1</strain>
    </source>
</reference>
<protein>
    <recommendedName>
        <fullName evidence="3">Large ribosomal RNA subunit accumulation protein YceD</fullName>
    </recommendedName>
    <alternativeName>
        <fullName evidence="5">23S rRNA accumulation protein YceD</fullName>
    </alternativeName>
</protein>
<comment type="function">
    <text evidence="1">Plays a role in synthesis, processing and/or stability of 23S rRNA.</text>
</comment>
<accession>A0A2N5C9V4</accession>
<evidence type="ECO:0000313" key="8">
    <source>
        <dbReference type="Proteomes" id="UP000234341"/>
    </source>
</evidence>
<feature type="region of interest" description="Disordered" evidence="6">
    <location>
        <begin position="174"/>
        <end position="205"/>
    </location>
</feature>
<name>A0A2N5C9V4_9BURK</name>
<dbReference type="AlphaFoldDB" id="A0A2N5C9V4"/>
<dbReference type="STRING" id="82633.GCA_000974605_02737"/>
<evidence type="ECO:0000256" key="4">
    <source>
        <dbReference type="ARBA" id="ARBA00022517"/>
    </source>
</evidence>
<dbReference type="PANTHER" id="PTHR38099:SF1">
    <property type="entry name" value="LARGE RIBOSOMAL RNA SUBUNIT ACCUMULATION PROTEIN YCED"/>
    <property type="match status" value="1"/>
</dbReference>
<keyword evidence="4" id="KW-0690">Ribosome biogenesis</keyword>
<sequence length="205" mass="21886">MSQPTQPAASALAFDLRETDLFAFCRKGGNVAGEVPVRDLPRILAETAADAPASAADEAFAYTLIGFVREEAAEPGAAVSQRLFVDVTVNGRVWLNCQRCLGVYPEPIATKMRFEVAVSEEAAEEAPMDDDELDVIVGSKKFSALELIEDEVLLALPSAPKHEVCPTVHESLVTGADGEVEPEAPPAEEKRPSPFAALAGLKTKH</sequence>
<proteinExistence type="inferred from homology"/>
<dbReference type="EMBL" id="PJRP01000009">
    <property type="protein sequence ID" value="PLP98986.1"/>
    <property type="molecule type" value="Genomic_DNA"/>
</dbReference>
<evidence type="ECO:0000256" key="3">
    <source>
        <dbReference type="ARBA" id="ARBA00015716"/>
    </source>
</evidence>